<dbReference type="Proteomes" id="UP000652720">
    <property type="component" value="Unassembled WGS sequence"/>
</dbReference>
<keyword evidence="5" id="KW-1185">Reference proteome</keyword>
<dbReference type="GO" id="GO:0009691">
    <property type="term" value="P:cytokinin biosynthetic process"/>
    <property type="evidence" value="ECO:0007669"/>
    <property type="project" value="UniProtKB-UniRule"/>
</dbReference>
<accession>A0AAV4KB82</accession>
<protein>
    <recommendedName>
        <fullName evidence="1">Cytokinin riboside 5'-monophosphate phosphoribohydrolase</fullName>
        <ecNumber evidence="1">3.2.2.n1</ecNumber>
    </recommendedName>
</protein>
<gene>
    <name evidence="4" type="ORF">GCM10008021_28950</name>
    <name evidence="3" type="ORF">GCM10010914_29760</name>
</gene>
<comment type="caution">
    <text evidence="3">The sequence shown here is derived from an EMBL/GenBank/DDBJ whole genome shotgun (WGS) entry which is preliminary data.</text>
</comment>
<evidence type="ECO:0000256" key="2">
    <source>
        <dbReference type="SAM" id="MobiDB-lite"/>
    </source>
</evidence>
<evidence type="ECO:0000313" key="4">
    <source>
        <dbReference type="EMBL" id="GGP31244.1"/>
    </source>
</evidence>
<dbReference type="EMBL" id="BMLZ01000059">
    <property type="protein sequence ID" value="GGP31244.1"/>
    <property type="molecule type" value="Genomic_DNA"/>
</dbReference>
<reference evidence="3" key="4">
    <citation type="submission" date="2023-08" db="EMBL/GenBank/DDBJ databases">
        <authorList>
            <person name="Sun Q."/>
            <person name="Zhou Y."/>
        </authorList>
    </citation>
    <scope>NUCLEOTIDE SEQUENCE</scope>
    <source>
        <strain evidence="4">CGMCC 1.8884</strain>
        <strain evidence="3">CGMCC 1.8885</strain>
    </source>
</reference>
<dbReference type="PANTHER" id="PTHR43393">
    <property type="entry name" value="CYTOKININ RIBOSIDE 5'-MONOPHOSPHATE PHOSPHORIBOHYDROLASE"/>
    <property type="match status" value="1"/>
</dbReference>
<dbReference type="InterPro" id="IPR031100">
    <property type="entry name" value="LOG_fam"/>
</dbReference>
<dbReference type="Gene3D" id="3.40.50.450">
    <property type="match status" value="1"/>
</dbReference>
<dbReference type="SUPFAM" id="SSF102405">
    <property type="entry name" value="MCP/YpsA-like"/>
    <property type="match status" value="1"/>
</dbReference>
<feature type="compositionally biased region" description="Basic and acidic residues" evidence="2">
    <location>
        <begin position="135"/>
        <end position="145"/>
    </location>
</feature>
<dbReference type="EC" id="3.2.2.n1" evidence="1"/>
<dbReference type="InterPro" id="IPR052341">
    <property type="entry name" value="LOG_family_nucleotidases"/>
</dbReference>
<dbReference type="EMBL" id="BMMA01000050">
    <property type="protein sequence ID" value="GGI93269.1"/>
    <property type="molecule type" value="Genomic_DNA"/>
</dbReference>
<reference evidence="4" key="1">
    <citation type="journal article" date="2014" name="Int. J. Syst. Evol. Microbiol.">
        <title>Complete genome of a new Firmicutes species belonging to the dominant human colonic microbiota ('Ruminococcus bicirculans') reveals two chromosomes and a selective capacity to utilize plant glucans.</title>
        <authorList>
            <consortium name="NISC Comparative Sequencing Program"/>
            <person name="Wegmann U."/>
            <person name="Louis P."/>
            <person name="Goesmann A."/>
            <person name="Henrissat B."/>
            <person name="Duncan S.H."/>
            <person name="Flint H.J."/>
        </authorList>
    </citation>
    <scope>NUCLEOTIDE SEQUENCE</scope>
    <source>
        <strain evidence="4">CGMCC 1.8884</strain>
    </source>
</reference>
<proteinExistence type="inferred from homology"/>
<dbReference type="GO" id="GO:0016787">
    <property type="term" value="F:hydrolase activity"/>
    <property type="evidence" value="ECO:0007669"/>
    <property type="project" value="UniProtKB-KW"/>
</dbReference>
<evidence type="ECO:0000313" key="3">
    <source>
        <dbReference type="EMBL" id="GGI93269.1"/>
    </source>
</evidence>
<reference evidence="3" key="2">
    <citation type="journal article" date="2014" name="Int. J. Syst. Evol. Microbiol.">
        <title>Complete genome sequence of Corynebacterium casei LMG S-19264T (=DSM 44701T), isolated from a smear-ripened cheese.</title>
        <authorList>
            <consortium name="US DOE Joint Genome Institute (JGI-PGF)"/>
            <person name="Walter F."/>
            <person name="Albersmeier A."/>
            <person name="Kalinowski J."/>
            <person name="Ruckert C."/>
        </authorList>
    </citation>
    <scope>NUCLEOTIDE SEQUENCE</scope>
    <source>
        <strain evidence="3">CGMCC 1.8885</strain>
    </source>
</reference>
<dbReference type="NCBIfam" id="TIGR00730">
    <property type="entry name" value="Rossman fold protein, TIGR00730 family"/>
    <property type="match status" value="1"/>
</dbReference>
<organism evidence="3 6">
    <name type="scientific">Deinococcus wulumuqiensis</name>
    <dbReference type="NCBI Taxonomy" id="980427"/>
    <lineage>
        <taxon>Bacteria</taxon>
        <taxon>Thermotogati</taxon>
        <taxon>Deinococcota</taxon>
        <taxon>Deinococci</taxon>
        <taxon>Deinococcales</taxon>
        <taxon>Deinococcaceae</taxon>
        <taxon>Deinococcus</taxon>
    </lineage>
</organism>
<reference evidence="5" key="3">
    <citation type="journal article" date="2019" name="Int. J. Syst. Evol. Microbiol.">
        <title>The Global Catalogue of Microorganisms (GCM) 10K type strain sequencing project: providing services to taxonomists for standard genome sequencing and annotation.</title>
        <authorList>
            <consortium name="The Broad Institute Genomics Platform"/>
            <consortium name="The Broad Institute Genome Sequencing Center for Infectious Disease"/>
            <person name="Wu L."/>
            <person name="Ma J."/>
        </authorList>
    </citation>
    <scope>NUCLEOTIDE SEQUENCE [LARGE SCALE GENOMIC DNA]</scope>
    <source>
        <strain evidence="5">CGMCC 1.8884</strain>
    </source>
</reference>
<dbReference type="AlphaFoldDB" id="A0AAV4KB82"/>
<evidence type="ECO:0000313" key="5">
    <source>
        <dbReference type="Proteomes" id="UP000630135"/>
    </source>
</evidence>
<dbReference type="GO" id="GO:0005829">
    <property type="term" value="C:cytosol"/>
    <property type="evidence" value="ECO:0007669"/>
    <property type="project" value="TreeGrafter"/>
</dbReference>
<dbReference type="Pfam" id="PF03641">
    <property type="entry name" value="Lysine_decarbox"/>
    <property type="match status" value="1"/>
</dbReference>
<evidence type="ECO:0000313" key="6">
    <source>
        <dbReference type="Proteomes" id="UP000652720"/>
    </source>
</evidence>
<evidence type="ECO:0000256" key="1">
    <source>
        <dbReference type="RuleBase" id="RU363015"/>
    </source>
</evidence>
<keyword evidence="1" id="KW-0378">Hydrolase</keyword>
<dbReference type="PANTHER" id="PTHR43393:SF2">
    <property type="entry name" value="CYTOKININ RIBOSIDE 5'-MONOPHOSPHATE PHOSPHORIBOHYDROLASE"/>
    <property type="match status" value="1"/>
</dbReference>
<feature type="region of interest" description="Disordered" evidence="2">
    <location>
        <begin position="123"/>
        <end position="145"/>
    </location>
</feature>
<dbReference type="InterPro" id="IPR005269">
    <property type="entry name" value="LOG"/>
</dbReference>
<dbReference type="Proteomes" id="UP000630135">
    <property type="component" value="Unassembled WGS sequence"/>
</dbReference>
<sequence length="145" mass="16403">MGLNIALPHEQRHNPYQTLSLEFEYFHARKVMLARYSHAFVAFPGGFGTLDEMMEILTLVQTRKMRPVPIYFVGEAHWRGLVEWFRASLVEQGAIAADDLKLFKLVDDVSRIPADVLAYHDPGTGDGFKRPTAADTEKARGEQPT</sequence>
<keyword evidence="1" id="KW-0203">Cytokinin biosynthesis</keyword>
<name>A0AAV4KB82_9DEIO</name>
<comment type="similarity">
    <text evidence="1">Belongs to the LOG family.</text>
</comment>